<dbReference type="AlphaFoldDB" id="A0AAN9RDQ8"/>
<sequence length="73" mass="8202">MGPSFYSGPTVGAKCSHRLTRLSVDSPGLGICLFPFRHFYVFYDNSFTPTNSNRLLLSVLNFSSSELFLRGFM</sequence>
<comment type="caution">
    <text evidence="1">The sequence shown here is derived from an EMBL/GenBank/DDBJ whole genome shotgun (WGS) entry which is preliminary data.</text>
</comment>
<dbReference type="Proteomes" id="UP001374584">
    <property type="component" value="Unassembled WGS sequence"/>
</dbReference>
<reference evidence="1 2" key="1">
    <citation type="submission" date="2024-01" db="EMBL/GenBank/DDBJ databases">
        <title>The genomes of 5 underutilized Papilionoideae crops provide insights into root nodulation and disease resistanc.</title>
        <authorList>
            <person name="Jiang F."/>
        </authorList>
    </citation>
    <scope>NUCLEOTIDE SEQUENCE [LARGE SCALE GENOMIC DNA]</scope>
    <source>
        <strain evidence="1">JINMINGXINNONG_FW02</strain>
        <tissue evidence="1">Leaves</tissue>
    </source>
</reference>
<keyword evidence="2" id="KW-1185">Reference proteome</keyword>
<evidence type="ECO:0000313" key="1">
    <source>
        <dbReference type="EMBL" id="KAK7368751.1"/>
    </source>
</evidence>
<proteinExistence type="predicted"/>
<dbReference type="EMBL" id="JAYMYR010000004">
    <property type="protein sequence ID" value="KAK7368751.1"/>
    <property type="molecule type" value="Genomic_DNA"/>
</dbReference>
<accession>A0AAN9RDQ8</accession>
<gene>
    <name evidence="1" type="ORF">VNO80_10781</name>
</gene>
<organism evidence="1 2">
    <name type="scientific">Phaseolus coccineus</name>
    <name type="common">Scarlet runner bean</name>
    <name type="synonym">Phaseolus multiflorus</name>
    <dbReference type="NCBI Taxonomy" id="3886"/>
    <lineage>
        <taxon>Eukaryota</taxon>
        <taxon>Viridiplantae</taxon>
        <taxon>Streptophyta</taxon>
        <taxon>Embryophyta</taxon>
        <taxon>Tracheophyta</taxon>
        <taxon>Spermatophyta</taxon>
        <taxon>Magnoliopsida</taxon>
        <taxon>eudicotyledons</taxon>
        <taxon>Gunneridae</taxon>
        <taxon>Pentapetalae</taxon>
        <taxon>rosids</taxon>
        <taxon>fabids</taxon>
        <taxon>Fabales</taxon>
        <taxon>Fabaceae</taxon>
        <taxon>Papilionoideae</taxon>
        <taxon>50 kb inversion clade</taxon>
        <taxon>NPAAA clade</taxon>
        <taxon>indigoferoid/millettioid clade</taxon>
        <taxon>Phaseoleae</taxon>
        <taxon>Phaseolus</taxon>
    </lineage>
</organism>
<evidence type="ECO:0000313" key="2">
    <source>
        <dbReference type="Proteomes" id="UP001374584"/>
    </source>
</evidence>
<protein>
    <submittedName>
        <fullName evidence="1">Uncharacterized protein</fullName>
    </submittedName>
</protein>
<name>A0AAN9RDQ8_PHACN</name>